<dbReference type="BioCyc" id="CAULO:CC2673-MONOMER"/>
<dbReference type="CDD" id="cd00093">
    <property type="entry name" value="HTH_XRE"/>
    <property type="match status" value="1"/>
</dbReference>
<evidence type="ECO:0000313" key="2">
    <source>
        <dbReference type="EMBL" id="AAK24640.1"/>
    </source>
</evidence>
<dbReference type="PIR" id="D87580">
    <property type="entry name" value="D87580"/>
</dbReference>
<organism evidence="2 3">
    <name type="scientific">Caulobacter vibrioides (strain ATCC 19089 / CIP 103742 / CB 15)</name>
    <name type="common">Caulobacter crescentus</name>
    <dbReference type="NCBI Taxonomy" id="190650"/>
    <lineage>
        <taxon>Bacteria</taxon>
        <taxon>Pseudomonadati</taxon>
        <taxon>Pseudomonadota</taxon>
        <taxon>Alphaproteobacteria</taxon>
        <taxon>Caulobacterales</taxon>
        <taxon>Caulobacteraceae</taxon>
        <taxon>Caulobacter</taxon>
    </lineage>
</organism>
<dbReference type="PROSITE" id="PS50943">
    <property type="entry name" value="HTH_CROC1"/>
    <property type="match status" value="1"/>
</dbReference>
<dbReference type="STRING" id="190650.CC_2673"/>
<evidence type="ECO:0000313" key="3">
    <source>
        <dbReference type="Proteomes" id="UP000001816"/>
    </source>
</evidence>
<dbReference type="KEGG" id="ccr:CC_2673"/>
<protein>
    <submittedName>
        <fullName evidence="2">Transcriptional regulator, Cro/CI family</fullName>
    </submittedName>
</protein>
<proteinExistence type="predicted"/>
<dbReference type="EnsemblBacteria" id="AAK24640">
    <property type="protein sequence ID" value="AAK24640"/>
    <property type="gene ID" value="CC_2673"/>
</dbReference>
<evidence type="ECO:0000259" key="1">
    <source>
        <dbReference type="PROSITE" id="PS50943"/>
    </source>
</evidence>
<keyword evidence="3" id="KW-1185">Reference proteome</keyword>
<dbReference type="Proteomes" id="UP000001816">
    <property type="component" value="Chromosome"/>
</dbReference>
<dbReference type="Gene3D" id="1.10.260.40">
    <property type="entry name" value="lambda repressor-like DNA-binding domains"/>
    <property type="match status" value="1"/>
</dbReference>
<dbReference type="InterPro" id="IPR010982">
    <property type="entry name" value="Lambda_DNA-bd_dom_sf"/>
</dbReference>
<dbReference type="eggNOG" id="COG1396">
    <property type="taxonomic scope" value="Bacteria"/>
</dbReference>
<dbReference type="GO" id="GO:0003677">
    <property type="term" value="F:DNA binding"/>
    <property type="evidence" value="ECO:0007669"/>
    <property type="project" value="InterPro"/>
</dbReference>
<dbReference type="SMART" id="SM00530">
    <property type="entry name" value="HTH_XRE"/>
    <property type="match status" value="1"/>
</dbReference>
<gene>
    <name evidence="2" type="ordered locus">CC_2673</name>
</gene>
<dbReference type="Pfam" id="PF01381">
    <property type="entry name" value="HTH_3"/>
    <property type="match status" value="1"/>
</dbReference>
<dbReference type="AlphaFoldDB" id="Q9A4Z8"/>
<dbReference type="SUPFAM" id="SSF47413">
    <property type="entry name" value="lambda repressor-like DNA-binding domains"/>
    <property type="match status" value="1"/>
</dbReference>
<dbReference type="EMBL" id="AE005673">
    <property type="protein sequence ID" value="AAK24640.1"/>
    <property type="molecule type" value="Genomic_DNA"/>
</dbReference>
<dbReference type="HOGENOM" id="CLU_066192_26_0_5"/>
<accession>Q9A4Z8</accession>
<dbReference type="InterPro" id="IPR001387">
    <property type="entry name" value="Cro/C1-type_HTH"/>
</dbReference>
<reference evidence="2 3" key="1">
    <citation type="journal article" date="2001" name="Proc. Natl. Acad. Sci. U.S.A.">
        <title>Complete genome sequence of Caulobacter crescentus.</title>
        <authorList>
            <person name="Nierman W.C."/>
            <person name="Feldblyum T.V."/>
            <person name="Laub M.T."/>
            <person name="Paulsen I.T."/>
            <person name="Nelson K.E."/>
            <person name="Eisen J.A."/>
            <person name="Heidelberg J.F."/>
            <person name="Alley M.R."/>
            <person name="Ohta N."/>
            <person name="Maddock J.R."/>
            <person name="Potocka I."/>
            <person name="Nelson W.C."/>
            <person name="Newton A."/>
            <person name="Stephens C."/>
            <person name="Phadke N.D."/>
            <person name="Ely B."/>
            <person name="DeBoy R.T."/>
            <person name="Dodson R.J."/>
            <person name="Durkin A.S."/>
            <person name="Gwinn M.L."/>
            <person name="Haft D.H."/>
            <person name="Kolonay J.F."/>
            <person name="Smit J."/>
            <person name="Craven M.B."/>
            <person name="Khouri H."/>
            <person name="Shetty J."/>
            <person name="Berry K."/>
            <person name="Utterback T."/>
            <person name="Tran K."/>
            <person name="Wolf A."/>
            <person name="Vamathevan J."/>
            <person name="Ermolaeva M."/>
            <person name="White O."/>
            <person name="Salzberg S.L."/>
            <person name="Venter J.C."/>
            <person name="Shapiro L."/>
            <person name="Fraser C.M."/>
        </authorList>
    </citation>
    <scope>NUCLEOTIDE SEQUENCE [LARGE SCALE GENOMIC DNA]</scope>
    <source>
        <strain evidence="3">ATCC 19089 / CB15</strain>
    </source>
</reference>
<dbReference type="SMR" id="Q9A4Z8"/>
<feature type="domain" description="HTH cro/C1-type" evidence="1">
    <location>
        <begin position="39"/>
        <end position="93"/>
    </location>
</feature>
<dbReference type="PATRIC" id="fig|190650.5.peg.2684"/>
<name>Q9A4Z8_CAUVC</name>
<sequence length="153" mass="16969">MVEFLVRPLTVASPWRFEFRRMAEDKSPDPVDIHVGRRLRMRRKDLGYSQQALADALGLTFQQVQKYEGGSNRISASKLHGAAMFLKTPVAFFFEGLEDPEGVDGTAAELANEMASFWSLPGGPDLARAFSAIESVSMRKHLLDLARAIAGQE</sequence>